<comment type="similarity">
    <text evidence="2">Belongs to the glycoprotein hormones subunit beta family.</text>
</comment>
<evidence type="ECO:0000256" key="2">
    <source>
        <dbReference type="ARBA" id="ARBA00006552"/>
    </source>
</evidence>
<proteinExistence type="inferred from homology"/>
<keyword evidence="4 5" id="KW-1015">Disulfide bond</keyword>
<dbReference type="SUPFAM" id="SSF57501">
    <property type="entry name" value="Cystine-knot cytokines"/>
    <property type="match status" value="1"/>
</dbReference>
<evidence type="ECO:0000313" key="8">
    <source>
        <dbReference type="EMBL" id="CAH3176425.1"/>
    </source>
</evidence>
<dbReference type="Proteomes" id="UP001159427">
    <property type="component" value="Unassembled WGS sequence"/>
</dbReference>
<feature type="domain" description="CTCK" evidence="7">
    <location>
        <begin position="32"/>
        <end position="117"/>
    </location>
</feature>
<dbReference type="PROSITE" id="PS01225">
    <property type="entry name" value="CTCK_2"/>
    <property type="match status" value="1"/>
</dbReference>
<feature type="signal peptide" evidence="6">
    <location>
        <begin position="1"/>
        <end position="21"/>
    </location>
</feature>
<dbReference type="InterPro" id="IPR006208">
    <property type="entry name" value="Glyco_hormone_CN"/>
</dbReference>
<dbReference type="PANTHER" id="PTHR11515:SF13">
    <property type="entry name" value="GLYCOPROTEIN HORMONE BETA 5, ISOFORM A"/>
    <property type="match status" value="1"/>
</dbReference>
<dbReference type="EMBL" id="CALNXI010001757">
    <property type="protein sequence ID" value="CAH3176425.1"/>
    <property type="molecule type" value="Genomic_DNA"/>
</dbReference>
<evidence type="ECO:0000256" key="5">
    <source>
        <dbReference type="PROSITE-ProRule" id="PRU00039"/>
    </source>
</evidence>
<reference evidence="8 9" key="1">
    <citation type="submission" date="2022-05" db="EMBL/GenBank/DDBJ databases">
        <authorList>
            <consortium name="Genoscope - CEA"/>
            <person name="William W."/>
        </authorList>
    </citation>
    <scope>NUCLEOTIDE SEQUENCE [LARGE SCALE GENOMIC DNA]</scope>
</reference>
<keyword evidence="9" id="KW-1185">Reference proteome</keyword>
<dbReference type="InterPro" id="IPR029034">
    <property type="entry name" value="Cystine-knot_cytokine"/>
</dbReference>
<dbReference type="Pfam" id="PF00007">
    <property type="entry name" value="Cys_knot"/>
    <property type="match status" value="1"/>
</dbReference>
<keyword evidence="6" id="KW-0732">Signal</keyword>
<evidence type="ECO:0000256" key="4">
    <source>
        <dbReference type="ARBA" id="ARBA00023157"/>
    </source>
</evidence>
<keyword evidence="3" id="KW-0964">Secreted</keyword>
<comment type="caution">
    <text evidence="8">The sequence shown here is derived from an EMBL/GenBank/DDBJ whole genome shotgun (WGS) entry which is preliminary data.</text>
</comment>
<dbReference type="PANTHER" id="PTHR11515">
    <property type="entry name" value="GLYCOPROTEIN HORMONE BETA CHAIN"/>
    <property type="match status" value="1"/>
</dbReference>
<comment type="caution">
    <text evidence="5">Lacks conserved residue(s) required for the propagation of feature annotation.</text>
</comment>
<dbReference type="InterPro" id="IPR006207">
    <property type="entry name" value="Cys_knot_C"/>
</dbReference>
<feature type="disulfide bond" evidence="5">
    <location>
        <begin position="46"/>
        <end position="95"/>
    </location>
</feature>
<dbReference type="InterPro" id="IPR001545">
    <property type="entry name" value="Gonadotropin_bsu"/>
</dbReference>
<sequence length="117" mass="12858">MKVSVLCCCVLLLASLHSCQSYNPFAQFGVYCNREAYRQEVTKKGCDSKYTQVKACLGTCASYAIPLSHPPYFKRKCECCKPSLTSVKIVSLENCDPGVSPLVQVESAENCQCHSCS</sequence>
<protein>
    <recommendedName>
        <fullName evidence="7">CTCK domain-containing protein</fullName>
    </recommendedName>
</protein>
<evidence type="ECO:0000313" key="9">
    <source>
        <dbReference type="Proteomes" id="UP001159427"/>
    </source>
</evidence>
<name>A0ABN8RAL5_9CNID</name>
<dbReference type="Gene3D" id="2.10.90.10">
    <property type="entry name" value="Cystine-knot cytokines"/>
    <property type="match status" value="1"/>
</dbReference>
<evidence type="ECO:0000256" key="1">
    <source>
        <dbReference type="ARBA" id="ARBA00004613"/>
    </source>
</evidence>
<organism evidence="8 9">
    <name type="scientific">Porites evermanni</name>
    <dbReference type="NCBI Taxonomy" id="104178"/>
    <lineage>
        <taxon>Eukaryota</taxon>
        <taxon>Metazoa</taxon>
        <taxon>Cnidaria</taxon>
        <taxon>Anthozoa</taxon>
        <taxon>Hexacorallia</taxon>
        <taxon>Scleractinia</taxon>
        <taxon>Fungiina</taxon>
        <taxon>Poritidae</taxon>
        <taxon>Porites</taxon>
    </lineage>
</organism>
<accession>A0ABN8RAL5</accession>
<evidence type="ECO:0000259" key="7">
    <source>
        <dbReference type="PROSITE" id="PS01225"/>
    </source>
</evidence>
<evidence type="ECO:0000256" key="3">
    <source>
        <dbReference type="ARBA" id="ARBA00022525"/>
    </source>
</evidence>
<feature type="chain" id="PRO_5047395868" description="CTCK domain-containing protein" evidence="6">
    <location>
        <begin position="22"/>
        <end position="117"/>
    </location>
</feature>
<dbReference type="SMART" id="SM00041">
    <property type="entry name" value="CT"/>
    <property type="match status" value="1"/>
</dbReference>
<evidence type="ECO:0000256" key="6">
    <source>
        <dbReference type="SAM" id="SignalP"/>
    </source>
</evidence>
<comment type="subcellular location">
    <subcellularLocation>
        <location evidence="1">Secreted</location>
    </subcellularLocation>
</comment>
<gene>
    <name evidence="8" type="ORF">PEVE_00010630</name>
</gene>